<accession>K9DXL0</accession>
<dbReference type="HOGENOM" id="CLU_2931680_0_0_10"/>
<gene>
    <name evidence="1" type="ORF">HMPREF9447_03523</name>
</gene>
<dbReference type="STRING" id="742727.HMPREF9447_03523"/>
<keyword evidence="2" id="KW-1185">Reference proteome</keyword>
<protein>
    <submittedName>
        <fullName evidence="1">Uncharacterized protein</fullName>
    </submittedName>
</protein>
<name>K9DXL0_9BACE</name>
<dbReference type="AlphaFoldDB" id="K9DXL0"/>
<comment type="caution">
    <text evidence="1">The sequence shown here is derived from an EMBL/GenBank/DDBJ whole genome shotgun (WGS) entry which is preliminary data.</text>
</comment>
<reference evidence="1 2" key="1">
    <citation type="submission" date="2012-09" db="EMBL/GenBank/DDBJ databases">
        <title>The Genome Sequence of Bacteroides oleiciplenus YIT 12058.</title>
        <authorList>
            <consortium name="The Broad Institute Genome Sequencing Platform"/>
            <person name="Earl A."/>
            <person name="Ward D."/>
            <person name="Feldgarden M."/>
            <person name="Gevers D."/>
            <person name="Morotomi M."/>
            <person name="Walker B."/>
            <person name="Young S.K."/>
            <person name="Zeng Q."/>
            <person name="Gargeya S."/>
            <person name="Fitzgerald M."/>
            <person name="Haas B."/>
            <person name="Abouelleil A."/>
            <person name="Alvarado L."/>
            <person name="Arachchi H.M."/>
            <person name="Berlin A.M."/>
            <person name="Chapman S.B."/>
            <person name="Goldberg J."/>
            <person name="Griggs A."/>
            <person name="Gujja S."/>
            <person name="Hansen M."/>
            <person name="Howarth C."/>
            <person name="Imamovic A."/>
            <person name="Larimer J."/>
            <person name="McCowen C."/>
            <person name="Montmayeur A."/>
            <person name="Murphy C."/>
            <person name="Neiman D."/>
            <person name="Pearson M."/>
            <person name="Priest M."/>
            <person name="Roberts A."/>
            <person name="Saif S."/>
            <person name="Shea T."/>
            <person name="Sisk P."/>
            <person name="Sykes S."/>
            <person name="Wortman J."/>
            <person name="Nusbaum C."/>
            <person name="Birren B."/>
        </authorList>
    </citation>
    <scope>NUCLEOTIDE SEQUENCE [LARGE SCALE GENOMIC DNA]</scope>
    <source>
        <strain evidence="1 2">YIT 12058</strain>
    </source>
</reference>
<dbReference type="EMBL" id="ADLF01000015">
    <property type="protein sequence ID" value="EKU89198.1"/>
    <property type="molecule type" value="Genomic_DNA"/>
</dbReference>
<dbReference type="Proteomes" id="UP000009872">
    <property type="component" value="Unassembled WGS sequence"/>
</dbReference>
<sequence length="60" mass="7132">MHYFPKVVPNANVEVLYHKPQHYIHQVEVYTCQTEVNPLYTAMRHYSGKECGSHKYKSCF</sequence>
<organism evidence="1 2">
    <name type="scientific">Bacteroides oleiciplenus YIT 12058</name>
    <dbReference type="NCBI Taxonomy" id="742727"/>
    <lineage>
        <taxon>Bacteria</taxon>
        <taxon>Pseudomonadati</taxon>
        <taxon>Bacteroidota</taxon>
        <taxon>Bacteroidia</taxon>
        <taxon>Bacteroidales</taxon>
        <taxon>Bacteroidaceae</taxon>
        <taxon>Bacteroides</taxon>
    </lineage>
</organism>
<evidence type="ECO:0000313" key="1">
    <source>
        <dbReference type="EMBL" id="EKU89198.1"/>
    </source>
</evidence>
<evidence type="ECO:0000313" key="2">
    <source>
        <dbReference type="Proteomes" id="UP000009872"/>
    </source>
</evidence>
<proteinExistence type="predicted"/>